<feature type="chain" id="PRO_5021927202" description="CAP domain-containing protein" evidence="1">
    <location>
        <begin position="24"/>
        <end position="306"/>
    </location>
</feature>
<feature type="signal peptide" evidence="1">
    <location>
        <begin position="1"/>
        <end position="23"/>
    </location>
</feature>
<evidence type="ECO:0008006" key="4">
    <source>
        <dbReference type="Google" id="ProtNLM"/>
    </source>
</evidence>
<dbReference type="OrthoDB" id="292256at2"/>
<protein>
    <recommendedName>
        <fullName evidence="4">CAP domain-containing protein</fullName>
    </recommendedName>
</protein>
<keyword evidence="3" id="KW-1185">Reference proteome</keyword>
<gene>
    <name evidence="2" type="ORF">ETAA8_70380</name>
</gene>
<dbReference type="RefSeq" id="WP_145099764.1">
    <property type="nucleotide sequence ID" value="NZ_CP036274.1"/>
</dbReference>
<dbReference type="EMBL" id="CP036274">
    <property type="protein sequence ID" value="QDU31877.1"/>
    <property type="molecule type" value="Genomic_DNA"/>
</dbReference>
<name>A0A517YNS8_9BACT</name>
<accession>A0A517YNS8</accession>
<reference evidence="2 3" key="1">
    <citation type="submission" date="2019-02" db="EMBL/GenBank/DDBJ databases">
        <title>Deep-cultivation of Planctomycetes and their phenomic and genomic characterization uncovers novel biology.</title>
        <authorList>
            <person name="Wiegand S."/>
            <person name="Jogler M."/>
            <person name="Boedeker C."/>
            <person name="Pinto D."/>
            <person name="Vollmers J."/>
            <person name="Rivas-Marin E."/>
            <person name="Kohn T."/>
            <person name="Peeters S.H."/>
            <person name="Heuer A."/>
            <person name="Rast P."/>
            <person name="Oberbeckmann S."/>
            <person name="Bunk B."/>
            <person name="Jeske O."/>
            <person name="Meyerdierks A."/>
            <person name="Storesund J.E."/>
            <person name="Kallscheuer N."/>
            <person name="Luecker S."/>
            <person name="Lage O.M."/>
            <person name="Pohl T."/>
            <person name="Merkel B.J."/>
            <person name="Hornburger P."/>
            <person name="Mueller R.-W."/>
            <person name="Bruemmer F."/>
            <person name="Labrenz M."/>
            <person name="Spormann A.M."/>
            <person name="Op den Camp H."/>
            <person name="Overmann J."/>
            <person name="Amann R."/>
            <person name="Jetten M.S.M."/>
            <person name="Mascher T."/>
            <person name="Medema M.H."/>
            <person name="Devos D.P."/>
            <person name="Kaster A.-K."/>
            <person name="Ovreas L."/>
            <person name="Rohde M."/>
            <person name="Galperin M.Y."/>
            <person name="Jogler C."/>
        </authorList>
    </citation>
    <scope>NUCLEOTIDE SEQUENCE [LARGE SCALE GENOMIC DNA]</scope>
    <source>
        <strain evidence="2 3">ETA_A8</strain>
    </source>
</reference>
<dbReference type="Proteomes" id="UP000315017">
    <property type="component" value="Chromosome"/>
</dbReference>
<evidence type="ECO:0000313" key="3">
    <source>
        <dbReference type="Proteomes" id="UP000315017"/>
    </source>
</evidence>
<organism evidence="2 3">
    <name type="scientific">Anatilimnocola aggregata</name>
    <dbReference type="NCBI Taxonomy" id="2528021"/>
    <lineage>
        <taxon>Bacteria</taxon>
        <taxon>Pseudomonadati</taxon>
        <taxon>Planctomycetota</taxon>
        <taxon>Planctomycetia</taxon>
        <taxon>Pirellulales</taxon>
        <taxon>Pirellulaceae</taxon>
        <taxon>Anatilimnocola</taxon>
    </lineage>
</organism>
<sequence length="306" mass="33546" precursor="true">MRLFARWCLVWGAILVGTGAVIAAEKEPAASHEEAVADSPPVNWLEDYRAATKQAADAKQLLMLWFFDPAKADENEKFAASVLGAEQLRPSLREMTLVKLPVSAAIKTADLETKLLEHAAFSEMLKGPGIAMIDFRDAERKEYGFVVSVYPFRRGAITASRLQVMCDLPAGSLTQRALMFAVRTHPAAPKSAWSPYSGYLTQEAEKHSTHQASINLQGHHNWEARFHQINQGLATRVGGSSFSSKEVCAESWPGQTLLDAAEECVHSWSQSSGHWSAVSAAHGYFGYDMKRGSNGVWYATGIFGGR</sequence>
<evidence type="ECO:0000256" key="1">
    <source>
        <dbReference type="SAM" id="SignalP"/>
    </source>
</evidence>
<dbReference type="AlphaFoldDB" id="A0A517YNS8"/>
<proteinExistence type="predicted"/>
<keyword evidence="1" id="KW-0732">Signal</keyword>
<dbReference type="KEGG" id="aagg:ETAA8_70380"/>
<evidence type="ECO:0000313" key="2">
    <source>
        <dbReference type="EMBL" id="QDU31877.1"/>
    </source>
</evidence>